<dbReference type="Gene3D" id="3.40.190.10">
    <property type="entry name" value="Periplasmic binding protein-like II"/>
    <property type="match status" value="1"/>
</dbReference>
<dbReference type="Pfam" id="PF03401">
    <property type="entry name" value="TctC"/>
    <property type="match status" value="1"/>
</dbReference>
<name>A0ABX0HSY8_9BURK</name>
<dbReference type="PIRSF" id="PIRSF017082">
    <property type="entry name" value="YflP"/>
    <property type="match status" value="1"/>
</dbReference>
<reference evidence="3 4" key="1">
    <citation type="submission" date="2020-03" db="EMBL/GenBank/DDBJ databases">
        <title>Rubrivivax benzoatilyticus JA2 (sequenced after 10 years sub-culturing).</title>
        <authorList>
            <person name="Gupta D."/>
            <person name="Chintalapati S."/>
            <person name="Chintalapati V.R."/>
        </authorList>
    </citation>
    <scope>NUCLEOTIDE SEQUENCE [LARGE SCALE GENOMIC DNA]</scope>
    <source>
        <strain evidence="3 4">JA2-Mal</strain>
    </source>
</reference>
<comment type="caution">
    <text evidence="3">The sequence shown here is derived from an EMBL/GenBank/DDBJ whole genome shotgun (WGS) entry which is preliminary data.</text>
</comment>
<dbReference type="Proteomes" id="UP000802098">
    <property type="component" value="Unassembled WGS sequence"/>
</dbReference>
<keyword evidence="4" id="KW-1185">Reference proteome</keyword>
<evidence type="ECO:0000313" key="3">
    <source>
        <dbReference type="EMBL" id="NHK96822.1"/>
    </source>
</evidence>
<gene>
    <name evidence="3" type="ORF">G7087_00370</name>
</gene>
<dbReference type="RefSeq" id="WP_009857040.1">
    <property type="nucleotide sequence ID" value="NZ_JAAOCD010000001.1"/>
</dbReference>
<dbReference type="InterPro" id="IPR042100">
    <property type="entry name" value="Bug_dom1"/>
</dbReference>
<dbReference type="PANTHER" id="PTHR42928:SF5">
    <property type="entry name" value="BLR1237 PROTEIN"/>
    <property type="match status" value="1"/>
</dbReference>
<dbReference type="EMBL" id="JAAOCD010000001">
    <property type="protein sequence ID" value="NHK96822.1"/>
    <property type="molecule type" value="Genomic_DNA"/>
</dbReference>
<feature type="chain" id="PRO_5046914724" evidence="2">
    <location>
        <begin position="25"/>
        <end position="322"/>
    </location>
</feature>
<sequence>MPALRRRSLLITAFGWAAGGQVAAATPATPLRLVVPFAPGGGVDAVARALAGALPAVLGTPVNVENHPGASGTIGGRLVMAAPPDGRTLLFSAATHVFTRQVLVLPPYDPQTDFAAVARFGQAPLLLVVAPGRAEPGLQALVAAIRREPGVWTAGVPAFGAPAHLATLDFQRRAGLRLNLVPYKGTQPALMDVAGGHADLLLDSVVALLPLARAGRVRPLAISAAERSPLLPAVPTFAESGFAGFQHHSWYGVWAPRDTPAARVQALAGAIGAAARALEDAGALSPLGLSAAVLGGDGFRRFVAREAAVGAELLRASGFRAE</sequence>
<dbReference type="InterPro" id="IPR005064">
    <property type="entry name" value="BUG"/>
</dbReference>
<dbReference type="Gene3D" id="3.40.190.150">
    <property type="entry name" value="Bordetella uptake gene, domain 1"/>
    <property type="match status" value="1"/>
</dbReference>
<dbReference type="PANTHER" id="PTHR42928">
    <property type="entry name" value="TRICARBOXYLATE-BINDING PROTEIN"/>
    <property type="match status" value="1"/>
</dbReference>
<dbReference type="SUPFAM" id="SSF53850">
    <property type="entry name" value="Periplasmic binding protein-like II"/>
    <property type="match status" value="1"/>
</dbReference>
<evidence type="ECO:0000256" key="2">
    <source>
        <dbReference type="SAM" id="SignalP"/>
    </source>
</evidence>
<dbReference type="CDD" id="cd07012">
    <property type="entry name" value="PBP2_Bug_TTT"/>
    <property type="match status" value="1"/>
</dbReference>
<feature type="signal peptide" evidence="2">
    <location>
        <begin position="1"/>
        <end position="24"/>
    </location>
</feature>
<keyword evidence="2" id="KW-0732">Signal</keyword>
<evidence type="ECO:0000256" key="1">
    <source>
        <dbReference type="ARBA" id="ARBA00006987"/>
    </source>
</evidence>
<protein>
    <submittedName>
        <fullName evidence="3">Tripartite tricarboxylate transporter substrate binding protein</fullName>
    </submittedName>
</protein>
<evidence type="ECO:0000313" key="4">
    <source>
        <dbReference type="Proteomes" id="UP000802098"/>
    </source>
</evidence>
<organism evidence="3 4">
    <name type="scientific">Rubrivivax benzoatilyticus</name>
    <dbReference type="NCBI Taxonomy" id="316997"/>
    <lineage>
        <taxon>Bacteria</taxon>
        <taxon>Pseudomonadati</taxon>
        <taxon>Pseudomonadota</taxon>
        <taxon>Betaproteobacteria</taxon>
        <taxon>Burkholderiales</taxon>
        <taxon>Sphaerotilaceae</taxon>
        <taxon>Rubrivivax</taxon>
    </lineage>
</organism>
<comment type="similarity">
    <text evidence="1">Belongs to the UPF0065 (bug) family.</text>
</comment>
<accession>A0ABX0HSY8</accession>
<proteinExistence type="inferred from homology"/>